<dbReference type="RefSeq" id="WP_260571561.1">
    <property type="nucleotide sequence ID" value="NZ_CP104205.1"/>
</dbReference>
<proteinExistence type="predicted"/>
<keyword evidence="1" id="KW-0812">Transmembrane</keyword>
<organism evidence="3 4">
    <name type="scientific">Maribacter litopenaei</name>
    <dbReference type="NCBI Taxonomy" id="2976127"/>
    <lineage>
        <taxon>Bacteria</taxon>
        <taxon>Pseudomonadati</taxon>
        <taxon>Bacteroidota</taxon>
        <taxon>Flavobacteriia</taxon>
        <taxon>Flavobacteriales</taxon>
        <taxon>Flavobacteriaceae</taxon>
        <taxon>Maribacter</taxon>
    </lineage>
</organism>
<gene>
    <name evidence="3" type="ORF">NYZ99_13020</name>
</gene>
<keyword evidence="1" id="KW-1133">Transmembrane helix</keyword>
<dbReference type="InterPro" id="IPR025646">
    <property type="entry name" value="DUF4350"/>
</dbReference>
<evidence type="ECO:0000259" key="2">
    <source>
        <dbReference type="Pfam" id="PF14258"/>
    </source>
</evidence>
<sequence length="406" mass="47332">MGKKGLPYIVTAIILIAGLMLLQYNKPKTINWFESFVSTHKIPYGTYVVNDLMTNNLFKGKVQQVHLPPYEFLSSSDSLRGIYVFVNNSISFEKAELHRLLEWTAKGNKVFIASENFEENLSDTLNFETGYQYGGFEIAQKQKHHLVNPTFKKSHSYIYERENYVTFFKEIDTIQMKVLSTVKLDTTNSEWPIEKITSVKSPFGKGEIILSTFPKGFTNYFILKDDNKDYTAGLLSYFGDSQRIYMDNYYKSGKAFYTSPMYIFLNTKELKWAYYMVLIGGLFYIIFEGKRKQRPIPVVKPLQNQTLAFTRTISDMYFEKGDRKSIVEHKINFFLNYIKSRYYLGNISKEEEFYRNVSARSGNGIEETTRLFNYMDDLRSSPEVSESQLVQLNKLIQKFKSKSNGK</sequence>
<keyword evidence="1" id="KW-0472">Membrane</keyword>
<dbReference type="EMBL" id="CP104205">
    <property type="protein sequence ID" value="UWX53991.1"/>
    <property type="molecule type" value="Genomic_DNA"/>
</dbReference>
<feature type="transmembrane region" description="Helical" evidence="1">
    <location>
        <begin position="6"/>
        <end position="24"/>
    </location>
</feature>
<dbReference type="Pfam" id="PF14258">
    <property type="entry name" value="DUF4350"/>
    <property type="match status" value="1"/>
</dbReference>
<name>A0ABY5Y598_9FLAO</name>
<evidence type="ECO:0000313" key="4">
    <source>
        <dbReference type="Proteomes" id="UP001059209"/>
    </source>
</evidence>
<dbReference type="Proteomes" id="UP001059209">
    <property type="component" value="Chromosome"/>
</dbReference>
<feature type="domain" description="DUF4350" evidence="2">
    <location>
        <begin position="40"/>
        <end position="235"/>
    </location>
</feature>
<keyword evidence="4" id="KW-1185">Reference proteome</keyword>
<accession>A0ABY5Y598</accession>
<protein>
    <submittedName>
        <fullName evidence="3">DUF4350 domain-containing protein</fullName>
    </submittedName>
</protein>
<evidence type="ECO:0000313" key="3">
    <source>
        <dbReference type="EMBL" id="UWX53991.1"/>
    </source>
</evidence>
<feature type="transmembrane region" description="Helical" evidence="1">
    <location>
        <begin position="270"/>
        <end position="287"/>
    </location>
</feature>
<evidence type="ECO:0000256" key="1">
    <source>
        <dbReference type="SAM" id="Phobius"/>
    </source>
</evidence>
<reference evidence="3" key="1">
    <citation type="submission" date="2022-09" db="EMBL/GenBank/DDBJ databases">
        <title>Maribacter litopenaei sp. nov., isolated from the intestinal tract of the Pacific White Shrimp, Litopenaeus vannamei.</title>
        <authorList>
            <person name="Kim S.Y."/>
            <person name="Hwang C.Y."/>
        </authorList>
    </citation>
    <scope>NUCLEOTIDE SEQUENCE</scope>
    <source>
        <strain evidence="3">HL-LV01</strain>
    </source>
</reference>